<reference evidence="4" key="1">
    <citation type="journal article" date="2020" name="Nat. Commun.">
        <title>Genome sequence of the cluster root forming white lupin.</title>
        <authorList>
            <person name="Hufnagel B."/>
            <person name="Marques A."/>
            <person name="Soriano A."/>
            <person name="Marques L."/>
            <person name="Divol F."/>
            <person name="Doumas P."/>
            <person name="Sallet E."/>
            <person name="Mancinotti D."/>
            <person name="Carrere S."/>
            <person name="Marande W."/>
            <person name="Arribat S."/>
            <person name="Keller J."/>
            <person name="Huneau C."/>
            <person name="Blein T."/>
            <person name="Aime D."/>
            <person name="Laguerre M."/>
            <person name="Taylor J."/>
            <person name="Schubert V."/>
            <person name="Nelson M."/>
            <person name="Geu-Flores F."/>
            <person name="Crespi M."/>
            <person name="Gallardo-Guerrero K."/>
            <person name="Delaux P.-M."/>
            <person name="Salse J."/>
            <person name="Berges H."/>
            <person name="Guyot R."/>
            <person name="Gouzy J."/>
            <person name="Peret B."/>
        </authorList>
    </citation>
    <scope>NUCLEOTIDE SEQUENCE [LARGE SCALE GENOMIC DNA]</scope>
    <source>
        <strain evidence="4">cv. Amiga</strain>
    </source>
</reference>
<feature type="signal peptide" evidence="2">
    <location>
        <begin position="1"/>
        <end position="25"/>
    </location>
</feature>
<dbReference type="Proteomes" id="UP000447434">
    <property type="component" value="Chromosome 23"/>
</dbReference>
<evidence type="ECO:0000313" key="3">
    <source>
        <dbReference type="EMBL" id="KAE9586613.1"/>
    </source>
</evidence>
<dbReference type="OrthoDB" id="1909008at2759"/>
<keyword evidence="2" id="KW-0732">Signal</keyword>
<name>A0A6A4N1Y3_LUPAL</name>
<dbReference type="PANTHER" id="PTHR33210">
    <property type="entry name" value="PROTODERMAL FACTOR 1"/>
    <property type="match status" value="1"/>
</dbReference>
<dbReference type="PANTHER" id="PTHR33210:SF24">
    <property type="entry name" value="POLLEN OLE E 1 ALLERGEN AND EXTENSIN FAMILY PROTEIN"/>
    <property type="match status" value="1"/>
</dbReference>
<evidence type="ECO:0000313" key="4">
    <source>
        <dbReference type="Proteomes" id="UP000447434"/>
    </source>
</evidence>
<gene>
    <name evidence="3" type="ORF">Lalb_Chr23g0265081</name>
</gene>
<accession>A0A6A4N1Y3</accession>
<dbReference type="InterPro" id="IPR039923">
    <property type="entry name" value="Protodermal_1"/>
</dbReference>
<feature type="chain" id="PRO_5025477861" description="Pollen allergen Ole e 1 family" evidence="2">
    <location>
        <begin position="26"/>
        <end position="323"/>
    </location>
</feature>
<feature type="compositionally biased region" description="Pro residues" evidence="1">
    <location>
        <begin position="152"/>
        <end position="170"/>
    </location>
</feature>
<organism evidence="3 4">
    <name type="scientific">Lupinus albus</name>
    <name type="common">White lupine</name>
    <name type="synonym">Lupinus termis</name>
    <dbReference type="NCBI Taxonomy" id="3870"/>
    <lineage>
        <taxon>Eukaryota</taxon>
        <taxon>Viridiplantae</taxon>
        <taxon>Streptophyta</taxon>
        <taxon>Embryophyta</taxon>
        <taxon>Tracheophyta</taxon>
        <taxon>Spermatophyta</taxon>
        <taxon>Magnoliopsida</taxon>
        <taxon>eudicotyledons</taxon>
        <taxon>Gunneridae</taxon>
        <taxon>Pentapetalae</taxon>
        <taxon>rosids</taxon>
        <taxon>fabids</taxon>
        <taxon>Fabales</taxon>
        <taxon>Fabaceae</taxon>
        <taxon>Papilionoideae</taxon>
        <taxon>50 kb inversion clade</taxon>
        <taxon>genistoids sensu lato</taxon>
        <taxon>core genistoids</taxon>
        <taxon>Genisteae</taxon>
        <taxon>Lupinus</taxon>
    </lineage>
</organism>
<comment type="caution">
    <text evidence="3">The sequence shown here is derived from an EMBL/GenBank/DDBJ whole genome shotgun (WGS) entry which is preliminary data.</text>
</comment>
<sequence>MDLLPQNLFFTAFLILLLAIHPTHADTLVTGTVFCDQCKDGKVSLFDYPLNGAKVSLSCSDQNGQMTMSREETSNMFGSYAMRFDGAPDLSGCSVHVSGSEEGSMDCAEGGGPSQNPKLMFRMFDMEMYTVDVLLAQPPQPMEFCSKSSNPDPVPTPLTPPPNSPPPPFKLPPLPALPPIPSFPPLPPLPSLPPLIFPEASACPAQKWRMAEYKCYWRGVNRDTKVAVAFGMVAARRYGTDITLWNGLHGRGDPYRTLLREGVAALLNSYNSLQFSYNPLAVITHMNLALMGGSNRTLLLTALHFMRANSGAGNVTCKFTTCN</sequence>
<proteinExistence type="predicted"/>
<protein>
    <recommendedName>
        <fullName evidence="5">Pollen allergen Ole e 1 family</fullName>
    </recommendedName>
</protein>
<evidence type="ECO:0000256" key="1">
    <source>
        <dbReference type="SAM" id="MobiDB-lite"/>
    </source>
</evidence>
<keyword evidence="4" id="KW-1185">Reference proteome</keyword>
<dbReference type="EMBL" id="WOCE01000023">
    <property type="protein sequence ID" value="KAE9586613.1"/>
    <property type="molecule type" value="Genomic_DNA"/>
</dbReference>
<dbReference type="Pfam" id="PF01190">
    <property type="entry name" value="Pollen_Ole_e_1"/>
    <property type="match status" value="1"/>
</dbReference>
<evidence type="ECO:0000256" key="2">
    <source>
        <dbReference type="SAM" id="SignalP"/>
    </source>
</evidence>
<evidence type="ECO:0008006" key="5">
    <source>
        <dbReference type="Google" id="ProtNLM"/>
    </source>
</evidence>
<dbReference type="AlphaFoldDB" id="A0A6A4N1Y3"/>
<feature type="region of interest" description="Disordered" evidence="1">
    <location>
        <begin position="142"/>
        <end position="170"/>
    </location>
</feature>